<dbReference type="EMBL" id="JQCQ01000001">
    <property type="protein sequence ID" value="KRO26320.1"/>
    <property type="molecule type" value="Genomic_DNA"/>
</dbReference>
<gene>
    <name evidence="1" type="ORF">IV88_GL000105</name>
</gene>
<dbReference type="AlphaFoldDB" id="A0A0R2NPH8"/>
<dbReference type="Proteomes" id="UP000051249">
    <property type="component" value="Unassembled WGS sequence"/>
</dbReference>
<dbReference type="PROSITE" id="PS51273">
    <property type="entry name" value="GATASE_TYPE_1"/>
    <property type="match status" value="1"/>
</dbReference>
<dbReference type="SUPFAM" id="SSF52317">
    <property type="entry name" value="Class I glutamine amidotransferase-like"/>
    <property type="match status" value="1"/>
</dbReference>
<dbReference type="PANTHER" id="PTHR43235:SF1">
    <property type="entry name" value="GLUTAMINE AMIDOTRANSFERASE PB2B2.05-RELATED"/>
    <property type="match status" value="1"/>
</dbReference>
<organism evidence="1 2">
    <name type="scientific">Pediococcus argentinicus</name>
    <dbReference type="NCBI Taxonomy" id="480391"/>
    <lineage>
        <taxon>Bacteria</taxon>
        <taxon>Bacillati</taxon>
        <taxon>Bacillota</taxon>
        <taxon>Bacilli</taxon>
        <taxon>Lactobacillales</taxon>
        <taxon>Lactobacillaceae</taxon>
        <taxon>Pediococcus</taxon>
    </lineage>
</organism>
<dbReference type="GO" id="GO:0005829">
    <property type="term" value="C:cytosol"/>
    <property type="evidence" value="ECO:0007669"/>
    <property type="project" value="TreeGrafter"/>
</dbReference>
<dbReference type="GO" id="GO:0006598">
    <property type="term" value="P:polyamine catabolic process"/>
    <property type="evidence" value="ECO:0007669"/>
    <property type="project" value="TreeGrafter"/>
</dbReference>
<dbReference type="Gene3D" id="3.40.50.880">
    <property type="match status" value="1"/>
</dbReference>
<proteinExistence type="predicted"/>
<sequence>MQKKVIGIVANRFEKDTEQFTHEHLTYTMQGNIDAIEKAGALPLLIPIIDPANLSQYLDLVDAIFLPGGQDVQPKLYGEEESSLLGTTSPKRDTFEMELIKLTLAAKKPILAICRGAQLVNVYFGGTLYQDETMIPSDIKIEHDQVRIDIPNAQPSHLITIQDSHLEELLGSKEVKVNSLHHQAIHELGQGLQATSKAPDGVVESFINSEHHITAYQWHPEMQQRSNDKMLNLFKDFLNQNF</sequence>
<dbReference type="PATRIC" id="fig|480391.4.peg.107"/>
<reference evidence="1 2" key="1">
    <citation type="journal article" date="2015" name="Genome Announc.">
        <title>Expanding the biotechnology potential of lactobacilli through comparative genomics of 213 strains and associated genera.</title>
        <authorList>
            <person name="Sun Z."/>
            <person name="Harris H.M."/>
            <person name="McCann A."/>
            <person name="Guo C."/>
            <person name="Argimon S."/>
            <person name="Zhang W."/>
            <person name="Yang X."/>
            <person name="Jeffery I.B."/>
            <person name="Cooney J.C."/>
            <person name="Kagawa T.F."/>
            <person name="Liu W."/>
            <person name="Song Y."/>
            <person name="Salvetti E."/>
            <person name="Wrobel A."/>
            <person name="Rasinkangas P."/>
            <person name="Parkhill J."/>
            <person name="Rea M.C."/>
            <person name="O'Sullivan O."/>
            <person name="Ritari J."/>
            <person name="Douillard F.P."/>
            <person name="Paul Ross R."/>
            <person name="Yang R."/>
            <person name="Briner A.E."/>
            <person name="Felis G.E."/>
            <person name="de Vos W.M."/>
            <person name="Barrangou R."/>
            <person name="Klaenhammer T.R."/>
            <person name="Caufield P.W."/>
            <person name="Cui Y."/>
            <person name="Zhang H."/>
            <person name="O'Toole P.W."/>
        </authorList>
    </citation>
    <scope>NUCLEOTIDE SEQUENCE [LARGE SCALE GENOMIC DNA]</scope>
    <source>
        <strain evidence="1 2">DSM 23026</strain>
    </source>
</reference>
<dbReference type="InterPro" id="IPR029062">
    <property type="entry name" value="Class_I_gatase-like"/>
</dbReference>
<dbReference type="InterPro" id="IPR044668">
    <property type="entry name" value="PuuD-like"/>
</dbReference>
<dbReference type="Pfam" id="PF07722">
    <property type="entry name" value="Peptidase_C26"/>
    <property type="match status" value="1"/>
</dbReference>
<dbReference type="GO" id="GO:0033969">
    <property type="term" value="F:gamma-glutamyl-gamma-aminobutyrate hydrolase activity"/>
    <property type="evidence" value="ECO:0007669"/>
    <property type="project" value="TreeGrafter"/>
</dbReference>
<evidence type="ECO:0000313" key="1">
    <source>
        <dbReference type="EMBL" id="KRO26320.1"/>
    </source>
</evidence>
<dbReference type="OrthoDB" id="9813383at2"/>
<comment type="caution">
    <text evidence="1">The sequence shown here is derived from an EMBL/GenBank/DDBJ whole genome shotgun (WGS) entry which is preliminary data.</text>
</comment>
<dbReference type="RefSeq" id="WP_057797630.1">
    <property type="nucleotide sequence ID" value="NZ_BJZZ01000001.1"/>
</dbReference>
<dbReference type="PANTHER" id="PTHR43235">
    <property type="entry name" value="GLUTAMINE AMIDOTRANSFERASE PB2B2.05-RELATED"/>
    <property type="match status" value="1"/>
</dbReference>
<dbReference type="CDD" id="cd01745">
    <property type="entry name" value="GATase1_2"/>
    <property type="match status" value="1"/>
</dbReference>
<protein>
    <recommendedName>
        <fullName evidence="3">Glutamine amidotransferase</fullName>
    </recommendedName>
</protein>
<evidence type="ECO:0000313" key="2">
    <source>
        <dbReference type="Proteomes" id="UP000051249"/>
    </source>
</evidence>
<name>A0A0R2NPH8_9LACO</name>
<evidence type="ECO:0008006" key="3">
    <source>
        <dbReference type="Google" id="ProtNLM"/>
    </source>
</evidence>
<accession>A0A0R2NPH8</accession>
<dbReference type="InterPro" id="IPR011697">
    <property type="entry name" value="Peptidase_C26"/>
</dbReference>
<keyword evidence="2" id="KW-1185">Reference proteome</keyword>